<gene>
    <name evidence="2" type="ORF">L249_1953</name>
</gene>
<dbReference type="Gene3D" id="3.40.50.1820">
    <property type="entry name" value="alpha/beta hydrolase"/>
    <property type="match status" value="1"/>
</dbReference>
<accession>A0A367LNG0</accession>
<dbReference type="InterPro" id="IPR022742">
    <property type="entry name" value="Hydrolase_4"/>
</dbReference>
<evidence type="ECO:0000313" key="3">
    <source>
        <dbReference type="Proteomes" id="UP000253664"/>
    </source>
</evidence>
<dbReference type="Proteomes" id="UP000253664">
    <property type="component" value="Unassembled WGS sequence"/>
</dbReference>
<dbReference type="SUPFAM" id="SSF53474">
    <property type="entry name" value="alpha/beta-Hydrolases"/>
    <property type="match status" value="1"/>
</dbReference>
<name>A0A367LNG0_9HYPO</name>
<keyword evidence="3" id="KW-1185">Reference proteome</keyword>
<dbReference type="EMBL" id="LKCN02000001">
    <property type="protein sequence ID" value="RCI15950.1"/>
    <property type="molecule type" value="Genomic_DNA"/>
</dbReference>
<evidence type="ECO:0000313" key="2">
    <source>
        <dbReference type="EMBL" id="RCI15950.1"/>
    </source>
</evidence>
<comment type="caution">
    <text evidence="2">The sequence shown here is derived from an EMBL/GenBank/DDBJ whole genome shotgun (WGS) entry which is preliminary data.</text>
</comment>
<dbReference type="InterPro" id="IPR029058">
    <property type="entry name" value="AB_hydrolase_fold"/>
</dbReference>
<organism evidence="2 3">
    <name type="scientific">Ophiocordyceps polyrhachis-furcata BCC 54312</name>
    <dbReference type="NCBI Taxonomy" id="1330021"/>
    <lineage>
        <taxon>Eukaryota</taxon>
        <taxon>Fungi</taxon>
        <taxon>Dikarya</taxon>
        <taxon>Ascomycota</taxon>
        <taxon>Pezizomycotina</taxon>
        <taxon>Sordariomycetes</taxon>
        <taxon>Hypocreomycetidae</taxon>
        <taxon>Hypocreales</taxon>
        <taxon>Ophiocordycipitaceae</taxon>
        <taxon>Ophiocordyceps</taxon>
    </lineage>
</organism>
<dbReference type="STRING" id="1330021.A0A367LNG0"/>
<dbReference type="InterPro" id="IPR051044">
    <property type="entry name" value="MAG_DAG_Lipase"/>
</dbReference>
<proteinExistence type="predicted"/>
<reference evidence="2 3" key="1">
    <citation type="journal article" date="2015" name="BMC Genomics">
        <title>Insights from the genome of Ophiocordyceps polyrhachis-furcata to pathogenicity and host specificity in insect fungi.</title>
        <authorList>
            <person name="Wichadakul D."/>
            <person name="Kobmoo N."/>
            <person name="Ingsriswang S."/>
            <person name="Tangphatsornruang S."/>
            <person name="Chantasingh D."/>
            <person name="Luangsa-ard J.J."/>
            <person name="Eurwilaichitr L."/>
        </authorList>
    </citation>
    <scope>NUCLEOTIDE SEQUENCE [LARGE SCALE GENOMIC DNA]</scope>
    <source>
        <strain evidence="2 3">BCC 54312</strain>
    </source>
</reference>
<dbReference type="Pfam" id="PF12146">
    <property type="entry name" value="Hydrolase_4"/>
    <property type="match status" value="1"/>
</dbReference>
<protein>
    <recommendedName>
        <fullName evidence="1">Serine aminopeptidase S33 domain-containing protein</fullName>
    </recommendedName>
</protein>
<feature type="domain" description="Serine aminopeptidase S33" evidence="1">
    <location>
        <begin position="33"/>
        <end position="263"/>
    </location>
</feature>
<dbReference type="OrthoDB" id="10249433at2759"/>
<dbReference type="PANTHER" id="PTHR11614">
    <property type="entry name" value="PHOSPHOLIPASE-RELATED"/>
    <property type="match status" value="1"/>
</dbReference>
<dbReference type="AlphaFoldDB" id="A0A367LNG0"/>
<evidence type="ECO:0000259" key="1">
    <source>
        <dbReference type="Pfam" id="PF12146"/>
    </source>
</evidence>
<sequence length="294" mass="32375">MAFQTTEVTVTTADGYRLHTKAWEPRDPKVSIAALVWLHGFGDHVDRAASFFSVLASRGIAVHAFDQRGWGRSVHSTSDRGSTGSTETILSDVTFFLDSLRSKTSLPLFLGGHSMGGALVLLWAARGPIESRSAVRGFIAEAPLLRLHPSTMPSRPLVWFARAVAKPFPGFPVRHGQRDAQDPLLRDVVSLRVTLDIWDRGQLVADGLCDLRQDPPASLWLALGNDDQVVCADAVRAYLDRSAVKDKELQCYDGYGHELHNERALEKGVFTNDVVEWIRERSHGPTAAREIAGI</sequence>